<proteinExistence type="predicted"/>
<comment type="caution">
    <text evidence="1">The sequence shown here is derived from an EMBL/GenBank/DDBJ whole genome shotgun (WGS) entry which is preliminary data.</text>
</comment>
<organism evidence="1 2">
    <name type="scientific">Rhodonellum psychrophilum GCM71 = DSM 17998</name>
    <dbReference type="NCBI Taxonomy" id="1123057"/>
    <lineage>
        <taxon>Bacteria</taxon>
        <taxon>Pseudomonadati</taxon>
        <taxon>Bacteroidota</taxon>
        <taxon>Cytophagia</taxon>
        <taxon>Cytophagales</taxon>
        <taxon>Cytophagaceae</taxon>
        <taxon>Rhodonellum</taxon>
    </lineage>
</organism>
<protein>
    <submittedName>
        <fullName evidence="1">Uncharacterized protein</fullName>
    </submittedName>
</protein>
<reference evidence="1 2" key="1">
    <citation type="journal article" date="2013" name="Genome Announc.">
        <title>Draft Genome Sequence of the Psychrophilic and Alkaliphilic Rhodonellum psychrophilum Strain GCM71T.</title>
        <authorList>
            <person name="Hauptmann A.L."/>
            <person name="Glaring M.A."/>
            <person name="Hallin P.F."/>
            <person name="Prieme A."/>
            <person name="Stougaard P."/>
        </authorList>
    </citation>
    <scope>NUCLEOTIDE SEQUENCE [LARGE SCALE GENOMIC DNA]</scope>
    <source>
        <strain evidence="1 2">GCM71</strain>
    </source>
</reference>
<sequence length="84" mass="9603">MYFKFSLRKHPQSEKLSAYYRLVESYRNAGNRVCQRTILNVGFMEDVTCFASGTACPVKTGLALHVRDAEKSAQAFHPLKRSFK</sequence>
<dbReference type="AlphaFoldDB" id="U5BVC9"/>
<name>U5BVC9_9BACT</name>
<keyword evidence="2" id="KW-1185">Reference proteome</keyword>
<gene>
    <name evidence="1" type="ORF">P872_13090</name>
</gene>
<dbReference type="Proteomes" id="UP000016843">
    <property type="component" value="Unassembled WGS sequence"/>
</dbReference>
<accession>U5BVC9</accession>
<dbReference type="EMBL" id="AWXR01000090">
    <property type="protein sequence ID" value="ERM80556.1"/>
    <property type="molecule type" value="Genomic_DNA"/>
</dbReference>
<evidence type="ECO:0000313" key="1">
    <source>
        <dbReference type="EMBL" id="ERM80556.1"/>
    </source>
</evidence>
<evidence type="ECO:0000313" key="2">
    <source>
        <dbReference type="Proteomes" id="UP000016843"/>
    </source>
</evidence>